<evidence type="ECO:0000313" key="2">
    <source>
        <dbReference type="EMBL" id="SBT63958.1"/>
    </source>
</evidence>
<reference evidence="3" key="1">
    <citation type="submission" date="2016-06" db="EMBL/GenBank/DDBJ databases">
        <authorList>
            <person name="Varghese N."/>
            <person name="Submissions Spin"/>
        </authorList>
    </citation>
    <scope>NUCLEOTIDE SEQUENCE [LARGE SCALE GENOMIC DNA]</scope>
    <source>
        <strain evidence="3">DSM 45794</strain>
    </source>
</reference>
<name>A0A1A9B4B5_9ACTN</name>
<feature type="region of interest" description="Disordered" evidence="1">
    <location>
        <begin position="1"/>
        <end position="38"/>
    </location>
</feature>
<feature type="compositionally biased region" description="Pro residues" evidence="1">
    <location>
        <begin position="1"/>
        <end position="12"/>
    </location>
</feature>
<keyword evidence="3" id="KW-1185">Reference proteome</keyword>
<organism evidence="2 3">
    <name type="scientific">Micromonospora sediminicola</name>
    <dbReference type="NCBI Taxonomy" id="946078"/>
    <lineage>
        <taxon>Bacteria</taxon>
        <taxon>Bacillati</taxon>
        <taxon>Actinomycetota</taxon>
        <taxon>Actinomycetes</taxon>
        <taxon>Micromonosporales</taxon>
        <taxon>Micromonosporaceae</taxon>
        <taxon>Micromonospora</taxon>
    </lineage>
</organism>
<protein>
    <submittedName>
        <fullName evidence="2">Uncharacterized protein</fullName>
    </submittedName>
</protein>
<dbReference type="STRING" id="946078.GA0070622_0926"/>
<sequence>MTSPWPNPPQLPGNPRTGEQPAFPATQTLPGPDRADVSEGECLTLDSYGVTGELLDAIRQPLVLPAPITDPALRGAA</sequence>
<accession>A0A1A9B4B5</accession>
<evidence type="ECO:0000313" key="3">
    <source>
        <dbReference type="Proteomes" id="UP000199558"/>
    </source>
</evidence>
<dbReference type="AlphaFoldDB" id="A0A1A9B4B5"/>
<gene>
    <name evidence="2" type="ORF">GA0070622_0926</name>
</gene>
<dbReference type="Proteomes" id="UP000199558">
    <property type="component" value="Unassembled WGS sequence"/>
</dbReference>
<dbReference type="EMBL" id="FLRH01000003">
    <property type="protein sequence ID" value="SBT63958.1"/>
    <property type="molecule type" value="Genomic_DNA"/>
</dbReference>
<proteinExistence type="predicted"/>
<evidence type="ECO:0000256" key="1">
    <source>
        <dbReference type="SAM" id="MobiDB-lite"/>
    </source>
</evidence>